<organism evidence="1 2">
    <name type="scientific">Streptosporangium jomthongense</name>
    <dbReference type="NCBI Taxonomy" id="1193683"/>
    <lineage>
        <taxon>Bacteria</taxon>
        <taxon>Bacillati</taxon>
        <taxon>Actinomycetota</taxon>
        <taxon>Actinomycetes</taxon>
        <taxon>Streptosporangiales</taxon>
        <taxon>Streptosporangiaceae</taxon>
        <taxon>Streptosporangium</taxon>
    </lineage>
</organism>
<dbReference type="Proteomes" id="UP001595698">
    <property type="component" value="Unassembled WGS sequence"/>
</dbReference>
<reference evidence="2" key="1">
    <citation type="journal article" date="2019" name="Int. J. Syst. Evol. Microbiol.">
        <title>The Global Catalogue of Microorganisms (GCM) 10K type strain sequencing project: providing services to taxonomists for standard genome sequencing and annotation.</title>
        <authorList>
            <consortium name="The Broad Institute Genomics Platform"/>
            <consortium name="The Broad Institute Genome Sequencing Center for Infectious Disease"/>
            <person name="Wu L."/>
            <person name="Ma J."/>
        </authorList>
    </citation>
    <scope>NUCLEOTIDE SEQUENCE [LARGE SCALE GENOMIC DNA]</scope>
    <source>
        <strain evidence="2">TBRC 7912</strain>
    </source>
</reference>
<sequence length="158" mass="17270">MTFMSPDIPGHEGFAAPVLPNGEPASSSSAFVKEFVGYQAACSCGWADQRRFPPTREGAKETEYRWWSRHAAPLIAAAPPSELVVKSNLLYERIARLAAERPLAALTLLSQVEGWQRVLLDQAVAGARESGASWAQVGEAMGISKQSAHERFRTRVNM</sequence>
<protein>
    <submittedName>
        <fullName evidence="1">Uncharacterized protein</fullName>
    </submittedName>
</protein>
<comment type="caution">
    <text evidence="1">The sequence shown here is derived from an EMBL/GenBank/DDBJ whole genome shotgun (WGS) entry which is preliminary data.</text>
</comment>
<gene>
    <name evidence="1" type="ORF">ACFOYY_29195</name>
</gene>
<evidence type="ECO:0000313" key="1">
    <source>
        <dbReference type="EMBL" id="MFC3984244.1"/>
    </source>
</evidence>
<keyword evidence="2" id="KW-1185">Reference proteome</keyword>
<proteinExistence type="predicted"/>
<evidence type="ECO:0000313" key="2">
    <source>
        <dbReference type="Proteomes" id="UP001595698"/>
    </source>
</evidence>
<dbReference type="RefSeq" id="WP_352015515.1">
    <property type="nucleotide sequence ID" value="NZ_JBHSBC010000032.1"/>
</dbReference>
<accession>A0ABV8F9H8</accession>
<dbReference type="EMBL" id="JBHSBC010000032">
    <property type="protein sequence ID" value="MFC3984244.1"/>
    <property type="molecule type" value="Genomic_DNA"/>
</dbReference>
<name>A0ABV8F9H8_9ACTN</name>